<dbReference type="AlphaFoldDB" id="A0A8H3QC73"/>
<comment type="caution">
    <text evidence="1">The sequence shown here is derived from an EMBL/GenBank/DDBJ whole genome shotgun (WGS) entry which is preliminary data.</text>
</comment>
<dbReference type="SUPFAM" id="SSF56112">
    <property type="entry name" value="Protein kinase-like (PK-like)"/>
    <property type="match status" value="1"/>
</dbReference>
<keyword evidence="1" id="KW-0808">Transferase</keyword>
<dbReference type="Gene3D" id="1.10.510.10">
    <property type="entry name" value="Transferase(Phosphotransferase) domain 1"/>
    <property type="match status" value="1"/>
</dbReference>
<organism evidence="1 2">
    <name type="scientific">Rhizophagus clarus</name>
    <dbReference type="NCBI Taxonomy" id="94130"/>
    <lineage>
        <taxon>Eukaryota</taxon>
        <taxon>Fungi</taxon>
        <taxon>Fungi incertae sedis</taxon>
        <taxon>Mucoromycota</taxon>
        <taxon>Glomeromycotina</taxon>
        <taxon>Glomeromycetes</taxon>
        <taxon>Glomerales</taxon>
        <taxon>Glomeraceae</taxon>
        <taxon>Rhizophagus</taxon>
    </lineage>
</organism>
<evidence type="ECO:0000313" key="2">
    <source>
        <dbReference type="Proteomes" id="UP000615446"/>
    </source>
</evidence>
<accession>A0A8H3QC73</accession>
<name>A0A8H3QC73_9GLOM</name>
<dbReference type="GO" id="GO:0016301">
    <property type="term" value="F:kinase activity"/>
    <property type="evidence" value="ECO:0007669"/>
    <property type="project" value="UniProtKB-KW"/>
</dbReference>
<dbReference type="InterPro" id="IPR011009">
    <property type="entry name" value="Kinase-like_dom_sf"/>
</dbReference>
<proteinExistence type="predicted"/>
<dbReference type="OrthoDB" id="2421819at2759"/>
<keyword evidence="1" id="KW-0418">Kinase</keyword>
<dbReference type="EMBL" id="BLAL01000012">
    <property type="protein sequence ID" value="GES74388.1"/>
    <property type="molecule type" value="Genomic_DNA"/>
</dbReference>
<reference evidence="1" key="1">
    <citation type="submission" date="2019-10" db="EMBL/GenBank/DDBJ databases">
        <title>Conservation and host-specific expression of non-tandemly repeated heterogenous ribosome RNA gene in arbuscular mycorrhizal fungi.</title>
        <authorList>
            <person name="Maeda T."/>
            <person name="Kobayashi Y."/>
            <person name="Nakagawa T."/>
            <person name="Ezawa T."/>
            <person name="Yamaguchi K."/>
            <person name="Bino T."/>
            <person name="Nishimoto Y."/>
            <person name="Shigenobu S."/>
            <person name="Kawaguchi M."/>
        </authorList>
    </citation>
    <scope>NUCLEOTIDE SEQUENCE</scope>
    <source>
        <strain evidence="1">HR1</strain>
    </source>
</reference>
<evidence type="ECO:0000313" key="1">
    <source>
        <dbReference type="EMBL" id="GES74388.1"/>
    </source>
</evidence>
<gene>
    <name evidence="1" type="ORF">RCL2_000187000</name>
</gene>
<sequence length="139" mass="16117">MIYLSFFCSEKEVALKCLNNLNENNLSENLDDVLNEWDCHEKCLDLMEKCWNEDPLKRPSTSEVENIIGNWIYRPIYNKISEELKSNIMEFINAPIGNNNLAVEPHPQAYYTSRVLDFTSKELSKCLDCLIDDIESSGM</sequence>
<dbReference type="Proteomes" id="UP000615446">
    <property type="component" value="Unassembled WGS sequence"/>
</dbReference>
<protein>
    <submittedName>
        <fullName evidence="1">Kinase-like domain-containing protein</fullName>
    </submittedName>
</protein>